<proteinExistence type="predicted"/>
<accession>A0A087V1N4</accession>
<evidence type="ECO:0000313" key="1">
    <source>
        <dbReference type="EMBL" id="KFM83523.1"/>
    </source>
</evidence>
<dbReference type="Gene3D" id="1.20.58.60">
    <property type="match status" value="1"/>
</dbReference>
<organism evidence="1 2">
    <name type="scientific">Stegodyphus mimosarum</name>
    <name type="common">African social velvet spider</name>
    <dbReference type="NCBI Taxonomy" id="407821"/>
    <lineage>
        <taxon>Eukaryota</taxon>
        <taxon>Metazoa</taxon>
        <taxon>Ecdysozoa</taxon>
        <taxon>Arthropoda</taxon>
        <taxon>Chelicerata</taxon>
        <taxon>Arachnida</taxon>
        <taxon>Araneae</taxon>
        <taxon>Araneomorphae</taxon>
        <taxon>Entelegynae</taxon>
        <taxon>Eresoidea</taxon>
        <taxon>Eresidae</taxon>
        <taxon>Stegodyphus</taxon>
    </lineage>
</organism>
<dbReference type="EMBL" id="KL866750">
    <property type="protein sequence ID" value="KFM83523.1"/>
    <property type="molecule type" value="Genomic_DNA"/>
</dbReference>
<dbReference type="Proteomes" id="UP000054359">
    <property type="component" value="Unassembled WGS sequence"/>
</dbReference>
<protein>
    <submittedName>
        <fullName evidence="1">Dystonin</fullName>
    </submittedName>
</protein>
<dbReference type="InterPro" id="IPR043197">
    <property type="entry name" value="Plakin"/>
</dbReference>
<dbReference type="GO" id="GO:0005198">
    <property type="term" value="F:structural molecule activity"/>
    <property type="evidence" value="ECO:0007669"/>
    <property type="project" value="TreeGrafter"/>
</dbReference>
<dbReference type="GO" id="GO:0042060">
    <property type="term" value="P:wound healing"/>
    <property type="evidence" value="ECO:0007669"/>
    <property type="project" value="TreeGrafter"/>
</dbReference>
<dbReference type="GO" id="GO:0005882">
    <property type="term" value="C:intermediate filament"/>
    <property type="evidence" value="ECO:0007669"/>
    <property type="project" value="TreeGrafter"/>
</dbReference>
<name>A0A087V1N4_STEMI</name>
<keyword evidence="2" id="KW-1185">Reference proteome</keyword>
<dbReference type="AlphaFoldDB" id="A0A087V1N4"/>
<feature type="non-terminal residue" evidence="1">
    <location>
        <position position="117"/>
    </location>
</feature>
<dbReference type="GO" id="GO:0016020">
    <property type="term" value="C:membrane"/>
    <property type="evidence" value="ECO:0007669"/>
    <property type="project" value="TreeGrafter"/>
</dbReference>
<dbReference type="PANTHER" id="PTHR23169">
    <property type="entry name" value="ENVOPLAKIN"/>
    <property type="match status" value="1"/>
</dbReference>
<dbReference type="SUPFAM" id="SSF46966">
    <property type="entry name" value="Spectrin repeat"/>
    <property type="match status" value="1"/>
</dbReference>
<dbReference type="STRING" id="407821.A0A087V1N4"/>
<evidence type="ECO:0000313" key="2">
    <source>
        <dbReference type="Proteomes" id="UP000054359"/>
    </source>
</evidence>
<dbReference type="GO" id="GO:0030056">
    <property type="term" value="C:hemidesmosome"/>
    <property type="evidence" value="ECO:0007669"/>
    <property type="project" value="TreeGrafter"/>
</dbReference>
<dbReference type="OrthoDB" id="10016565at2759"/>
<sequence length="117" mass="13620">MLNLDKKGTHLKYFSQKQDVILIKNLLISVQHRWERVVSKAAERTRALDHGYKEAKEFHDAWSDLSHWLDDAEKQLDVLTHVGNDPEKIKQMLSKHKEFQRALGAKQPLFDGTMKLG</sequence>
<dbReference type="GO" id="GO:0031122">
    <property type="term" value="P:cytoplasmic microtubule organization"/>
    <property type="evidence" value="ECO:0007669"/>
    <property type="project" value="TreeGrafter"/>
</dbReference>
<dbReference type="GO" id="GO:0045104">
    <property type="term" value="P:intermediate filament cytoskeleton organization"/>
    <property type="evidence" value="ECO:0007669"/>
    <property type="project" value="InterPro"/>
</dbReference>
<dbReference type="Pfam" id="PF00435">
    <property type="entry name" value="Spectrin"/>
    <property type="match status" value="1"/>
</dbReference>
<dbReference type="InterPro" id="IPR002017">
    <property type="entry name" value="Spectrin_repeat"/>
</dbReference>
<gene>
    <name evidence="1" type="ORF">X975_19876</name>
</gene>
<dbReference type="GO" id="GO:0005737">
    <property type="term" value="C:cytoplasm"/>
    <property type="evidence" value="ECO:0007669"/>
    <property type="project" value="TreeGrafter"/>
</dbReference>
<dbReference type="PANTHER" id="PTHR23169:SF23">
    <property type="entry name" value="SHORT STOP, ISOFORM H"/>
    <property type="match status" value="1"/>
</dbReference>
<reference evidence="1 2" key="1">
    <citation type="submission" date="2013-11" db="EMBL/GenBank/DDBJ databases">
        <title>Genome sequencing of Stegodyphus mimosarum.</title>
        <authorList>
            <person name="Bechsgaard J."/>
        </authorList>
    </citation>
    <scope>NUCLEOTIDE SEQUENCE [LARGE SCALE GENOMIC DNA]</scope>
</reference>